<gene>
    <name evidence="2" type="ORF">A5635_19350</name>
</gene>
<dbReference type="AlphaFoldDB" id="A0A1A3NMT2"/>
<dbReference type="NCBIfam" id="TIGR03931">
    <property type="entry name" value="T7SS_Rv3446c"/>
    <property type="match status" value="1"/>
</dbReference>
<reference evidence="2 3" key="1">
    <citation type="submission" date="2016-06" db="EMBL/GenBank/DDBJ databases">
        <authorList>
            <person name="Kjaerup R.B."/>
            <person name="Dalgaard T.S."/>
            <person name="Juul-Madsen H.R."/>
        </authorList>
    </citation>
    <scope>NUCLEOTIDE SEQUENCE [LARGE SCALE GENOMIC DNA]</scope>
    <source>
        <strain evidence="2 3">1245335.1</strain>
    </source>
</reference>
<keyword evidence="1" id="KW-0472">Membrane</keyword>
<feature type="transmembrane region" description="Helical" evidence="1">
    <location>
        <begin position="222"/>
        <end position="244"/>
    </location>
</feature>
<organism evidence="2 3">
    <name type="scientific">Mycobacterium asiaticum</name>
    <dbReference type="NCBI Taxonomy" id="1790"/>
    <lineage>
        <taxon>Bacteria</taxon>
        <taxon>Bacillati</taxon>
        <taxon>Actinomycetota</taxon>
        <taxon>Actinomycetes</taxon>
        <taxon>Mycobacteriales</taxon>
        <taxon>Mycobacteriaceae</taxon>
        <taxon>Mycobacterium</taxon>
    </lineage>
</organism>
<dbReference type="EMBL" id="LZLR01000077">
    <property type="protein sequence ID" value="OBK23448.1"/>
    <property type="molecule type" value="Genomic_DNA"/>
</dbReference>
<comment type="caution">
    <text evidence="2">The sequence shown here is derived from an EMBL/GenBank/DDBJ whole genome shotgun (WGS) entry which is preliminary data.</text>
</comment>
<dbReference type="OrthoDB" id="4760221at2"/>
<evidence type="ECO:0000313" key="3">
    <source>
        <dbReference type="Proteomes" id="UP000093819"/>
    </source>
</evidence>
<proteinExistence type="predicted"/>
<protein>
    <submittedName>
        <fullName evidence="2">Type VII secretion-associated protein</fullName>
    </submittedName>
</protein>
<accession>A0A1A3NMT2</accession>
<dbReference type="Proteomes" id="UP000093819">
    <property type="component" value="Unassembled WGS sequence"/>
</dbReference>
<sequence length="403" mass="41156">MTAHRAVIAAGPIAVHRLCCGAADSSEVGAVALEAIDDPVALLDEQPVSVGSLWTTALRALADGHRGGPIVVHPSWWPTSRAGVITAAAATLTGATVQPRSWLTRGGSADSTVVVEVAAHLVAIAGREITAVSRRTETPLADQVADAVETTAPRAAVLIDAPGAVPGAPLLAGQIAAALTARGHIVTKIDDTALGRRATTAAVIDEQLGRPAPVRSRPRARVAATFVATVVATGVVATLVTVSVPATDAAGPPRSPEPQPAPTTVLVEGQVALTVPATWLTQRVTAGPGSARVQVTSPADPEVALHITQSPTPGETLTGAADRLRRAIDAEPAGVFVDFDPSGISAGRPAVTYREVRPGHDVRWSVLLDGSVRISVGCQSRPLSPDAVRDACEQAVRSAHAVH</sequence>
<keyword evidence="1" id="KW-1133">Transmembrane helix</keyword>
<dbReference type="InterPro" id="IPR023840">
    <property type="entry name" value="T7SS_Rv3446c"/>
</dbReference>
<evidence type="ECO:0000313" key="2">
    <source>
        <dbReference type="EMBL" id="OBK23448.1"/>
    </source>
</evidence>
<name>A0A1A3NMT2_MYCAS</name>
<evidence type="ECO:0000256" key="1">
    <source>
        <dbReference type="SAM" id="Phobius"/>
    </source>
</evidence>
<dbReference type="RefSeq" id="WP_065035073.1">
    <property type="nucleotide sequence ID" value="NZ_LZLR01000077.1"/>
</dbReference>
<keyword evidence="1" id="KW-0812">Transmembrane</keyword>